<organism evidence="9 10">
    <name type="scientific">Anopheles farauti</name>
    <dbReference type="NCBI Taxonomy" id="69004"/>
    <lineage>
        <taxon>Eukaryota</taxon>
        <taxon>Metazoa</taxon>
        <taxon>Ecdysozoa</taxon>
        <taxon>Arthropoda</taxon>
        <taxon>Hexapoda</taxon>
        <taxon>Insecta</taxon>
        <taxon>Pterygota</taxon>
        <taxon>Neoptera</taxon>
        <taxon>Endopterygota</taxon>
        <taxon>Diptera</taxon>
        <taxon>Nematocera</taxon>
        <taxon>Culicoidea</taxon>
        <taxon>Culicidae</taxon>
        <taxon>Anophelinae</taxon>
        <taxon>Anopheles</taxon>
    </lineage>
</organism>
<dbReference type="PANTHER" id="PTHR43568:SF1">
    <property type="entry name" value="P PROTEIN"/>
    <property type="match status" value="1"/>
</dbReference>
<feature type="transmembrane region" description="Helical" evidence="7">
    <location>
        <begin position="524"/>
        <end position="544"/>
    </location>
</feature>
<accession>A0A182Q2A0</accession>
<protein>
    <recommendedName>
        <fullName evidence="8">Citrate transporter-like domain-containing protein</fullName>
    </recommendedName>
</protein>
<name>A0A182Q2A0_9DIPT</name>
<dbReference type="InterPro" id="IPR004680">
    <property type="entry name" value="Cit_transptr-like_dom"/>
</dbReference>
<feature type="transmembrane region" description="Helical" evidence="7">
    <location>
        <begin position="172"/>
        <end position="193"/>
    </location>
</feature>
<dbReference type="PANTHER" id="PTHR43568">
    <property type="entry name" value="P PROTEIN"/>
    <property type="match status" value="1"/>
</dbReference>
<dbReference type="GO" id="GO:0055085">
    <property type="term" value="P:transmembrane transport"/>
    <property type="evidence" value="ECO:0007669"/>
    <property type="project" value="InterPro"/>
</dbReference>
<evidence type="ECO:0000313" key="10">
    <source>
        <dbReference type="Proteomes" id="UP000075886"/>
    </source>
</evidence>
<keyword evidence="5 7" id="KW-0472">Membrane</keyword>
<dbReference type="AlphaFoldDB" id="A0A182Q2A0"/>
<sequence length="854" mass="94962">MAAKSKGGKNVVFKILKLNEQEADEELDRLNQPRPSVTVQTIRPNYSIISLSQVTEASLEIWRTLPAAIRQDPSLASFRQEHERLHGPDEDPLPNEDVSADDGDDSNSKEFITIKVTNPDSAVEDGNNTTVVEQQEQQQHHHEKNGQNMTTDGEGDEGHETTMGGHHEHGKLFRYVKVGTLLVVWLVFTGFLMSKHEKELTPRQLSVPEGSYRTYILPEASPGSRIGINLKGAFLSDQQHNNTSTYVFVNLQLLYLPSNNSNASFYPDHDAKYVENITSVWQVPIPGSLDVIDQMDEIGRKHVFDIGPVNHQKVTSGKAVVRMRMSSNLDADFPTKFTYDPTPMDTETGVIYAAIVLLGLYVLIIWEIVHRTFAAIIASTLAIGVLAAMNERPSMPKLISWIDVETLLLLFGMMILVAILSETGIFDYLAVYAYQVTNGKVWPLINCLCIFTAVLSSFLDNVTTVLLMTPVTIRLCEVMELNPVPVLMSMVIYSNVGGTLTPVGDPPNVIIASNSYIAKNGVNFATFTLHMAIPIFFVMITTYFQLRMKFKNINDLRFSEPQDVQEIRHEIAVWQRAAASLSSYSKDEDLVRETLLKKVNRLSRSLKKKLVTGSVPVESYKATLEEMKRKYPIRSKTLLVKSAITLAFVITFFFLHSAPDIQKLSLGWTALLGALLLLILADREDIESVIARVEWSTLLFFAALFILMEALAELGLIDWIGKQTENVILSVSEESRLAVAILIILWVSAFASAFVDNIPLTTMMVKIAIGLAENEALDLPLQPLVWALALGACLGGNGTLIGASANVVCAGVAEQHGYRFTFIEYFKVGFPVMVGSVIVSTIYLMFAHVVFTWH</sequence>
<keyword evidence="2" id="KW-0813">Transport</keyword>
<feature type="transmembrane region" description="Helical" evidence="7">
    <location>
        <begin position="373"/>
        <end position="389"/>
    </location>
</feature>
<dbReference type="Pfam" id="PF03600">
    <property type="entry name" value="CitMHS"/>
    <property type="match status" value="1"/>
</dbReference>
<feature type="transmembrane region" description="Helical" evidence="7">
    <location>
        <begin position="409"/>
        <end position="434"/>
    </location>
</feature>
<feature type="transmembrane region" description="Helical" evidence="7">
    <location>
        <begin position="664"/>
        <end position="681"/>
    </location>
</feature>
<evidence type="ECO:0000256" key="4">
    <source>
        <dbReference type="ARBA" id="ARBA00022989"/>
    </source>
</evidence>
<feature type="domain" description="Citrate transporter-like" evidence="8">
    <location>
        <begin position="361"/>
        <end position="791"/>
    </location>
</feature>
<feature type="region of interest" description="Disordered" evidence="6">
    <location>
        <begin position="81"/>
        <end position="165"/>
    </location>
</feature>
<dbReference type="EMBL" id="AXCN02000773">
    <property type="status" value="NOT_ANNOTATED_CDS"/>
    <property type="molecule type" value="Genomic_DNA"/>
</dbReference>
<feature type="transmembrane region" description="Helical" evidence="7">
    <location>
        <begin position="737"/>
        <end position="755"/>
    </location>
</feature>
<feature type="compositionally biased region" description="Acidic residues" evidence="6">
    <location>
        <begin position="90"/>
        <end position="105"/>
    </location>
</feature>
<reference evidence="10" key="1">
    <citation type="submission" date="2014-01" db="EMBL/GenBank/DDBJ databases">
        <title>The Genome Sequence of Anopheles farauti FAR1 (V2).</title>
        <authorList>
            <consortium name="The Broad Institute Genomics Platform"/>
            <person name="Neafsey D.E."/>
            <person name="Besansky N."/>
            <person name="Howell P."/>
            <person name="Walton C."/>
            <person name="Young S.K."/>
            <person name="Zeng Q."/>
            <person name="Gargeya S."/>
            <person name="Fitzgerald M."/>
            <person name="Haas B."/>
            <person name="Abouelleil A."/>
            <person name="Allen A.W."/>
            <person name="Alvarado L."/>
            <person name="Arachchi H.M."/>
            <person name="Berlin A.M."/>
            <person name="Chapman S.B."/>
            <person name="Gainer-Dewar J."/>
            <person name="Goldberg J."/>
            <person name="Griggs A."/>
            <person name="Gujja S."/>
            <person name="Hansen M."/>
            <person name="Howarth C."/>
            <person name="Imamovic A."/>
            <person name="Ireland A."/>
            <person name="Larimer J."/>
            <person name="McCowan C."/>
            <person name="Murphy C."/>
            <person name="Pearson M."/>
            <person name="Poon T.W."/>
            <person name="Priest M."/>
            <person name="Roberts A."/>
            <person name="Saif S."/>
            <person name="Shea T."/>
            <person name="Sisk P."/>
            <person name="Sykes S."/>
            <person name="Wortman J."/>
            <person name="Nusbaum C."/>
            <person name="Birren B."/>
        </authorList>
    </citation>
    <scope>NUCLEOTIDE SEQUENCE [LARGE SCALE GENOMIC DNA]</scope>
    <source>
        <strain evidence="10">FAR1</strain>
    </source>
</reference>
<feature type="transmembrane region" description="Helical" evidence="7">
    <location>
        <begin position="828"/>
        <end position="851"/>
    </location>
</feature>
<feature type="compositionally biased region" description="Basic and acidic residues" evidence="6">
    <location>
        <begin position="156"/>
        <end position="165"/>
    </location>
</feature>
<keyword evidence="4 7" id="KW-1133">Transmembrane helix</keyword>
<evidence type="ECO:0000256" key="3">
    <source>
        <dbReference type="ARBA" id="ARBA00022692"/>
    </source>
</evidence>
<dbReference type="Proteomes" id="UP000075886">
    <property type="component" value="Unassembled WGS sequence"/>
</dbReference>
<dbReference type="GO" id="GO:0016020">
    <property type="term" value="C:membrane"/>
    <property type="evidence" value="ECO:0007669"/>
    <property type="project" value="UniProtKB-SubCell"/>
</dbReference>
<evidence type="ECO:0000259" key="8">
    <source>
        <dbReference type="Pfam" id="PF03600"/>
    </source>
</evidence>
<comment type="subcellular location">
    <subcellularLocation>
        <location evidence="1">Membrane</location>
        <topology evidence="1">Multi-pass membrane protein</topology>
    </subcellularLocation>
</comment>
<dbReference type="CDD" id="cd01116">
    <property type="entry name" value="P_permease"/>
    <property type="match status" value="1"/>
</dbReference>
<feature type="transmembrane region" description="Helical" evidence="7">
    <location>
        <begin position="441"/>
        <end position="459"/>
    </location>
</feature>
<evidence type="ECO:0000256" key="2">
    <source>
        <dbReference type="ARBA" id="ARBA00022448"/>
    </source>
</evidence>
<feature type="compositionally biased region" description="Polar residues" evidence="6">
    <location>
        <begin position="115"/>
        <end position="132"/>
    </location>
</feature>
<evidence type="ECO:0000256" key="7">
    <source>
        <dbReference type="SAM" id="Phobius"/>
    </source>
</evidence>
<evidence type="ECO:0000256" key="1">
    <source>
        <dbReference type="ARBA" id="ARBA00004141"/>
    </source>
</evidence>
<feature type="transmembrane region" description="Helical" evidence="7">
    <location>
        <begin position="693"/>
        <end position="717"/>
    </location>
</feature>
<dbReference type="VEuPathDB" id="VectorBase:AFAF001667"/>
<evidence type="ECO:0000313" key="9">
    <source>
        <dbReference type="EnsemblMetazoa" id="AFAF001667-PA"/>
    </source>
</evidence>
<dbReference type="InterPro" id="IPR051475">
    <property type="entry name" value="Diverse_Ion_Transporter"/>
</dbReference>
<keyword evidence="10" id="KW-1185">Reference proteome</keyword>
<keyword evidence="3 7" id="KW-0812">Transmembrane</keyword>
<proteinExistence type="predicted"/>
<dbReference type="STRING" id="69004.A0A182Q2A0"/>
<feature type="transmembrane region" description="Helical" evidence="7">
    <location>
        <begin position="638"/>
        <end position="658"/>
    </location>
</feature>
<evidence type="ECO:0000256" key="5">
    <source>
        <dbReference type="ARBA" id="ARBA00023136"/>
    </source>
</evidence>
<feature type="transmembrane region" description="Helical" evidence="7">
    <location>
        <begin position="349"/>
        <end position="366"/>
    </location>
</feature>
<evidence type="ECO:0000256" key="6">
    <source>
        <dbReference type="SAM" id="MobiDB-lite"/>
    </source>
</evidence>
<dbReference type="EnsemblMetazoa" id="AFAF001667-RA">
    <property type="protein sequence ID" value="AFAF001667-PA"/>
    <property type="gene ID" value="AFAF001667"/>
</dbReference>
<reference evidence="9" key="2">
    <citation type="submission" date="2020-05" db="UniProtKB">
        <authorList>
            <consortium name="EnsemblMetazoa"/>
        </authorList>
    </citation>
    <scope>IDENTIFICATION</scope>
    <source>
        <strain evidence="9">FAR1</strain>
    </source>
</reference>